<proteinExistence type="inferred from homology"/>
<sequence>MAGAAVPRTAVVVDVMRAFTVAAWAFERGAEKIVLAATLDEALALKHANPGWLALKDGALEEGFDAVNSPALLRSVDLSGRTVVQKTTAGTVGALAVADAPLILCASFVVAGATARVLRERGATEVTYVVTGEDGRADEDLACAEYVAALAGGSATEADPYVERARKSQAAAELTTGVRSGSHPEDVELCVQTDRFPFAMEARREGPLMVLRPVAPQA</sequence>
<comment type="caution">
    <text evidence="8">The sequence shown here is derived from an EMBL/GenBank/DDBJ whole genome shotgun (WGS) entry which is preliminary data.</text>
</comment>
<organism evidence="8 9">
    <name type="scientific">Streptomyces finlayi</name>
    <dbReference type="NCBI Taxonomy" id="67296"/>
    <lineage>
        <taxon>Bacteria</taxon>
        <taxon>Bacillati</taxon>
        <taxon>Actinomycetota</taxon>
        <taxon>Actinomycetes</taxon>
        <taxon>Kitasatosporales</taxon>
        <taxon>Streptomycetaceae</taxon>
        <taxon>Streptomyces</taxon>
    </lineage>
</organism>
<evidence type="ECO:0000256" key="6">
    <source>
        <dbReference type="ARBA" id="ARBA00022842"/>
    </source>
</evidence>
<evidence type="ECO:0000256" key="2">
    <source>
        <dbReference type="ARBA" id="ARBA00009997"/>
    </source>
</evidence>
<reference evidence="8" key="2">
    <citation type="submission" date="2020-09" db="EMBL/GenBank/DDBJ databases">
        <authorList>
            <person name="Sun Q."/>
            <person name="Ohkuma M."/>
        </authorList>
    </citation>
    <scope>NUCLEOTIDE SEQUENCE</scope>
    <source>
        <strain evidence="8">JCM 4637</strain>
    </source>
</reference>
<evidence type="ECO:0000313" key="8">
    <source>
        <dbReference type="EMBL" id="GHC90171.1"/>
    </source>
</evidence>
<accession>A0A918WWD9</accession>
<dbReference type="AlphaFoldDB" id="A0A918WWD9"/>
<comment type="similarity">
    <text evidence="2">Belongs to the ComB family.</text>
</comment>
<evidence type="ECO:0000256" key="7">
    <source>
        <dbReference type="ARBA" id="ARBA00033711"/>
    </source>
</evidence>
<evidence type="ECO:0000256" key="1">
    <source>
        <dbReference type="ARBA" id="ARBA00001946"/>
    </source>
</evidence>
<evidence type="ECO:0000256" key="5">
    <source>
        <dbReference type="ARBA" id="ARBA00022801"/>
    </source>
</evidence>
<dbReference type="GO" id="GO:0050532">
    <property type="term" value="F:2-phosphosulfolactate phosphatase activity"/>
    <property type="evidence" value="ECO:0007669"/>
    <property type="project" value="UniProtKB-EC"/>
</dbReference>
<dbReference type="PANTHER" id="PTHR37311:SF1">
    <property type="entry name" value="2-PHOSPHOSULFOLACTATE PHOSPHATASE-RELATED"/>
    <property type="match status" value="1"/>
</dbReference>
<dbReference type="Pfam" id="PF04029">
    <property type="entry name" value="2-ph_phosp"/>
    <property type="match status" value="1"/>
</dbReference>
<dbReference type="InterPro" id="IPR005238">
    <property type="entry name" value="ComB-like"/>
</dbReference>
<evidence type="ECO:0000256" key="3">
    <source>
        <dbReference type="ARBA" id="ARBA00012953"/>
    </source>
</evidence>
<dbReference type="GO" id="GO:0000287">
    <property type="term" value="F:magnesium ion binding"/>
    <property type="evidence" value="ECO:0007669"/>
    <property type="project" value="InterPro"/>
</dbReference>
<protein>
    <recommendedName>
        <fullName evidence="4">Probable 2-phosphosulfolactate phosphatase</fullName>
        <ecNumber evidence="3">3.1.3.71</ecNumber>
    </recommendedName>
</protein>
<name>A0A918WWD9_9ACTN</name>
<dbReference type="Proteomes" id="UP000638353">
    <property type="component" value="Unassembled WGS sequence"/>
</dbReference>
<comment type="catalytic activity">
    <reaction evidence="7">
        <text>(2R)-O-phospho-3-sulfolactate + H2O = (2R)-3-sulfolactate + phosphate</text>
        <dbReference type="Rhea" id="RHEA:23416"/>
        <dbReference type="ChEBI" id="CHEBI:15377"/>
        <dbReference type="ChEBI" id="CHEBI:15597"/>
        <dbReference type="ChEBI" id="CHEBI:43474"/>
        <dbReference type="ChEBI" id="CHEBI:58738"/>
        <dbReference type="EC" id="3.1.3.71"/>
    </reaction>
</comment>
<dbReference type="Gene3D" id="3.90.1560.10">
    <property type="entry name" value="ComB-like"/>
    <property type="match status" value="1"/>
</dbReference>
<dbReference type="GO" id="GO:0050545">
    <property type="term" value="F:sulfopyruvate decarboxylase activity"/>
    <property type="evidence" value="ECO:0007669"/>
    <property type="project" value="TreeGrafter"/>
</dbReference>
<dbReference type="EC" id="3.1.3.71" evidence="3"/>
<dbReference type="EMBL" id="BMVC01000004">
    <property type="protein sequence ID" value="GHC90171.1"/>
    <property type="molecule type" value="Genomic_DNA"/>
</dbReference>
<dbReference type="PANTHER" id="PTHR37311">
    <property type="entry name" value="2-PHOSPHOSULFOLACTATE PHOSPHATASE-RELATED"/>
    <property type="match status" value="1"/>
</dbReference>
<evidence type="ECO:0000313" key="9">
    <source>
        <dbReference type="Proteomes" id="UP000638353"/>
    </source>
</evidence>
<reference evidence="8" key="1">
    <citation type="journal article" date="2014" name="Int. J. Syst. Evol. Microbiol.">
        <title>Complete genome sequence of Corynebacterium casei LMG S-19264T (=DSM 44701T), isolated from a smear-ripened cheese.</title>
        <authorList>
            <consortium name="US DOE Joint Genome Institute (JGI-PGF)"/>
            <person name="Walter F."/>
            <person name="Albersmeier A."/>
            <person name="Kalinowski J."/>
            <person name="Ruckert C."/>
        </authorList>
    </citation>
    <scope>NUCLEOTIDE SEQUENCE</scope>
    <source>
        <strain evidence="8">JCM 4637</strain>
    </source>
</reference>
<keyword evidence="5" id="KW-0378">Hydrolase</keyword>
<comment type="cofactor">
    <cofactor evidence="1">
        <name>Mg(2+)</name>
        <dbReference type="ChEBI" id="CHEBI:18420"/>
    </cofactor>
</comment>
<dbReference type="InterPro" id="IPR036702">
    <property type="entry name" value="ComB-like_sf"/>
</dbReference>
<evidence type="ECO:0000256" key="4">
    <source>
        <dbReference type="ARBA" id="ARBA00021948"/>
    </source>
</evidence>
<dbReference type="SUPFAM" id="SSF142823">
    <property type="entry name" value="ComB-like"/>
    <property type="match status" value="1"/>
</dbReference>
<gene>
    <name evidence="8" type="primary">comB</name>
    <name evidence="8" type="ORF">GCM10010334_23970</name>
</gene>
<keyword evidence="6" id="KW-0460">Magnesium</keyword>